<comment type="caution">
    <text evidence="5">The sequence shown here is derived from an EMBL/GenBank/DDBJ whole genome shotgun (WGS) entry which is preliminary data.</text>
</comment>
<keyword evidence="3" id="KW-0597">Phosphoprotein</keyword>
<accession>A0ABV1XCR1</accession>
<protein>
    <submittedName>
        <fullName evidence="5">Condensation domain-containing protein</fullName>
    </submittedName>
</protein>
<dbReference type="Gene3D" id="3.30.559.10">
    <property type="entry name" value="Chloramphenicol acetyltransferase-like domain"/>
    <property type="match status" value="1"/>
</dbReference>
<dbReference type="SMART" id="SM00823">
    <property type="entry name" value="PKS_PP"/>
    <property type="match status" value="1"/>
</dbReference>
<dbReference type="SUPFAM" id="SSF52777">
    <property type="entry name" value="CoA-dependent acyltransferases"/>
    <property type="match status" value="2"/>
</dbReference>
<evidence type="ECO:0000256" key="1">
    <source>
        <dbReference type="ARBA" id="ARBA00001957"/>
    </source>
</evidence>
<dbReference type="Pfam" id="PF00668">
    <property type="entry name" value="Condensation"/>
    <property type="match status" value="1"/>
</dbReference>
<gene>
    <name evidence="5" type="ORF">ABT404_45745</name>
</gene>
<organism evidence="5 6">
    <name type="scientific">Streptomyces hyaluromycini</name>
    <dbReference type="NCBI Taxonomy" id="1377993"/>
    <lineage>
        <taxon>Bacteria</taxon>
        <taxon>Bacillati</taxon>
        <taxon>Actinomycetota</taxon>
        <taxon>Actinomycetes</taxon>
        <taxon>Kitasatosporales</taxon>
        <taxon>Streptomycetaceae</taxon>
        <taxon>Streptomyces</taxon>
    </lineage>
</organism>
<dbReference type="InterPro" id="IPR009081">
    <property type="entry name" value="PP-bd_ACP"/>
</dbReference>
<dbReference type="RefSeq" id="WP_350790563.1">
    <property type="nucleotide sequence ID" value="NZ_JBEPEK010000640.1"/>
</dbReference>
<dbReference type="InterPro" id="IPR001242">
    <property type="entry name" value="Condensation_dom"/>
</dbReference>
<feature type="domain" description="Carrier" evidence="4">
    <location>
        <begin position="463"/>
        <end position="538"/>
    </location>
</feature>
<dbReference type="Pfam" id="PF00550">
    <property type="entry name" value="PP-binding"/>
    <property type="match status" value="1"/>
</dbReference>
<name>A0ABV1XCR1_9ACTN</name>
<reference evidence="5 6" key="1">
    <citation type="submission" date="2024-06" db="EMBL/GenBank/DDBJ databases">
        <title>The Natural Products Discovery Center: Release of the First 8490 Sequenced Strains for Exploring Actinobacteria Biosynthetic Diversity.</title>
        <authorList>
            <person name="Kalkreuter E."/>
            <person name="Kautsar S.A."/>
            <person name="Yang D."/>
            <person name="Bader C.D."/>
            <person name="Teijaro C.N."/>
            <person name="Fluegel L."/>
            <person name="Davis C.M."/>
            <person name="Simpson J.R."/>
            <person name="Lauterbach L."/>
            <person name="Steele A.D."/>
            <person name="Gui C."/>
            <person name="Meng S."/>
            <person name="Li G."/>
            <person name="Viehrig K."/>
            <person name="Ye F."/>
            <person name="Su P."/>
            <person name="Kiefer A.F."/>
            <person name="Nichols A."/>
            <person name="Cepeda A.J."/>
            <person name="Yan W."/>
            <person name="Fan B."/>
            <person name="Jiang Y."/>
            <person name="Adhikari A."/>
            <person name="Zheng C.-J."/>
            <person name="Schuster L."/>
            <person name="Cowan T.M."/>
            <person name="Smanski M.J."/>
            <person name="Chevrette M.G."/>
            <person name="De Carvalho L.P.S."/>
            <person name="Shen B."/>
        </authorList>
    </citation>
    <scope>NUCLEOTIDE SEQUENCE [LARGE SCALE GENOMIC DNA]</scope>
    <source>
        <strain evidence="5 6">NPDC000234</strain>
    </source>
</reference>
<dbReference type="InterPro" id="IPR020806">
    <property type="entry name" value="PKS_PP-bd"/>
</dbReference>
<evidence type="ECO:0000313" key="6">
    <source>
        <dbReference type="Proteomes" id="UP001474181"/>
    </source>
</evidence>
<sequence length="539" mass="58496">MNTTPNATPLTPPYATPHSVPLSVGQEAMKVAWQIDPRQWTNIIPVPLAVAGDLDPGRLRHAVDRLGAAFPQLRGRVTGSPGSHRLDWGDAPPIPVTEITSHLARDEAVRLAWQTPFDLRTGPLARVQLLTGPDWKVLLLTLHHIVADGASVLLLLEALRQAYAGEPVDVPDDPRALQAHALRSVRLAEDTDGERHRAYWAAELGTGITPLTLPAAPADPPRPTMLSDVLPDDLVSGLRHRAETSGVSYVTTLMAGYYALLRRHTGTSDVLSFLPFHGRTLEETRKQVGYFVNLLPVRARVSATDTYTDVMRRLRGRVKSALGHGDLPLPTIMRSAGLVGPQARELTHRSIFQYWHAGLRDGLDVMDLRLDAPGSHAVLSLQDIESTAGFTLAVMVREDSAGTHVLWKDPVGALGEPLLKALATDYQDILWTVADDPDTPVAEILSNPASGAVPGTGPADPAHTDDDALATMIGLWQDVLGIDDVQPQDSFFELGGHSLLAESLIIEVSRRFGREVDLSVLFSLPRLAEFTEHVVGPRP</sequence>
<dbReference type="PANTHER" id="PTHR45527">
    <property type="entry name" value="NONRIBOSOMAL PEPTIDE SYNTHETASE"/>
    <property type="match status" value="1"/>
</dbReference>
<evidence type="ECO:0000256" key="3">
    <source>
        <dbReference type="ARBA" id="ARBA00022553"/>
    </source>
</evidence>
<proteinExistence type="predicted"/>
<dbReference type="SUPFAM" id="SSF47336">
    <property type="entry name" value="ACP-like"/>
    <property type="match status" value="1"/>
</dbReference>
<dbReference type="InterPro" id="IPR036736">
    <property type="entry name" value="ACP-like_sf"/>
</dbReference>
<dbReference type="PANTHER" id="PTHR45527:SF1">
    <property type="entry name" value="FATTY ACID SYNTHASE"/>
    <property type="match status" value="1"/>
</dbReference>
<dbReference type="InterPro" id="IPR023213">
    <property type="entry name" value="CAT-like_dom_sf"/>
</dbReference>
<dbReference type="EMBL" id="JBEPEK010000640">
    <property type="protein sequence ID" value="MER7186690.1"/>
    <property type="molecule type" value="Genomic_DNA"/>
</dbReference>
<dbReference type="Gene3D" id="3.30.559.30">
    <property type="entry name" value="Nonribosomal peptide synthetase, condensation domain"/>
    <property type="match status" value="1"/>
</dbReference>
<evidence type="ECO:0000256" key="2">
    <source>
        <dbReference type="ARBA" id="ARBA00022450"/>
    </source>
</evidence>
<keyword evidence="2" id="KW-0596">Phosphopantetheine</keyword>
<keyword evidence="6" id="KW-1185">Reference proteome</keyword>
<dbReference type="Gene3D" id="1.10.1200.10">
    <property type="entry name" value="ACP-like"/>
    <property type="match status" value="1"/>
</dbReference>
<dbReference type="PROSITE" id="PS50075">
    <property type="entry name" value="CARRIER"/>
    <property type="match status" value="1"/>
</dbReference>
<comment type="cofactor">
    <cofactor evidence="1">
        <name>pantetheine 4'-phosphate</name>
        <dbReference type="ChEBI" id="CHEBI:47942"/>
    </cofactor>
</comment>
<evidence type="ECO:0000259" key="4">
    <source>
        <dbReference type="PROSITE" id="PS50075"/>
    </source>
</evidence>
<dbReference type="Proteomes" id="UP001474181">
    <property type="component" value="Unassembled WGS sequence"/>
</dbReference>
<evidence type="ECO:0000313" key="5">
    <source>
        <dbReference type="EMBL" id="MER7186690.1"/>
    </source>
</evidence>